<organism evidence="8 9">
    <name type="scientific">Beggiatoa alba B18LD</name>
    <dbReference type="NCBI Taxonomy" id="395493"/>
    <lineage>
        <taxon>Bacteria</taxon>
        <taxon>Pseudomonadati</taxon>
        <taxon>Pseudomonadota</taxon>
        <taxon>Gammaproteobacteria</taxon>
        <taxon>Thiotrichales</taxon>
        <taxon>Thiotrichaceae</taxon>
        <taxon>Beggiatoa</taxon>
    </lineage>
</organism>
<feature type="transmembrane region" description="Helical" evidence="6">
    <location>
        <begin position="99"/>
        <end position="122"/>
    </location>
</feature>
<sequence length="144" mass="16506">MSSSINPTEFSAGKPISLLRYLALLTYESLLIFAVLFIAGLLALPWTQGKPSIFYTLYLVGVIFIYFAWHWHKGHTLAMQAWHVKICTLDGQPVSWEWALIRFGVAFLSIACGGLGVFWMLWDKQKRTWQDIASRTQLVHFPKN</sequence>
<keyword evidence="9" id="KW-1185">Reference proteome</keyword>
<feature type="transmembrane region" description="Helical" evidence="6">
    <location>
        <begin position="20"/>
        <end position="46"/>
    </location>
</feature>
<protein>
    <submittedName>
        <fullName evidence="8">Putative membrane protein</fullName>
    </submittedName>
</protein>
<dbReference type="EMBL" id="JH600070">
    <property type="protein sequence ID" value="EIJ42557.1"/>
    <property type="molecule type" value="Genomic_DNA"/>
</dbReference>
<dbReference type="RefSeq" id="WP_002685598.1">
    <property type="nucleotide sequence ID" value="NZ_JH600070.1"/>
</dbReference>
<keyword evidence="5 6" id="KW-0472">Membrane</keyword>
<reference evidence="8 9" key="1">
    <citation type="submission" date="2011-11" db="EMBL/GenBank/DDBJ databases">
        <title>Improved High-Quality Draft sequence of Beggiatoa alba B18lD.</title>
        <authorList>
            <consortium name="US DOE Joint Genome Institute"/>
            <person name="Lucas S."/>
            <person name="Han J."/>
            <person name="Lapidus A."/>
            <person name="Cheng J.-F."/>
            <person name="Goodwin L."/>
            <person name="Pitluck S."/>
            <person name="Peters L."/>
            <person name="Mikhailova N."/>
            <person name="Held B."/>
            <person name="Detter J.C."/>
            <person name="Han C."/>
            <person name="Tapia R."/>
            <person name="Land M."/>
            <person name="Hauser L."/>
            <person name="Kyrpides N."/>
            <person name="Ivanova N."/>
            <person name="Pagani I."/>
            <person name="Samuel K."/>
            <person name="Teske A."/>
            <person name="Mueller J."/>
            <person name="Woyke T."/>
        </authorList>
    </citation>
    <scope>NUCLEOTIDE SEQUENCE [LARGE SCALE GENOMIC DNA]</scope>
    <source>
        <strain evidence="8 9">B18LD</strain>
    </source>
</reference>
<evidence type="ECO:0000313" key="8">
    <source>
        <dbReference type="EMBL" id="EIJ42557.1"/>
    </source>
</evidence>
<evidence type="ECO:0000259" key="7">
    <source>
        <dbReference type="Pfam" id="PF06271"/>
    </source>
</evidence>
<dbReference type="Proteomes" id="UP000005744">
    <property type="component" value="Unassembled WGS sequence"/>
</dbReference>
<dbReference type="Pfam" id="PF06271">
    <property type="entry name" value="RDD"/>
    <property type="match status" value="1"/>
</dbReference>
<accession>I3CG14</accession>
<keyword evidence="2" id="KW-1003">Cell membrane</keyword>
<name>I3CG14_9GAMM</name>
<evidence type="ECO:0000256" key="3">
    <source>
        <dbReference type="ARBA" id="ARBA00022692"/>
    </source>
</evidence>
<dbReference type="InterPro" id="IPR051791">
    <property type="entry name" value="Pra-immunoreactive"/>
</dbReference>
<dbReference type="eggNOG" id="COG1714">
    <property type="taxonomic scope" value="Bacteria"/>
</dbReference>
<proteinExistence type="predicted"/>
<dbReference type="PANTHER" id="PTHR36115">
    <property type="entry name" value="PROLINE-RICH ANTIGEN HOMOLOG-RELATED"/>
    <property type="match status" value="1"/>
</dbReference>
<keyword evidence="4 6" id="KW-1133">Transmembrane helix</keyword>
<dbReference type="PANTHER" id="PTHR36115:SF10">
    <property type="entry name" value="RDD DOMAIN-CONTAINING PROTEIN"/>
    <property type="match status" value="1"/>
</dbReference>
<dbReference type="OrthoDB" id="9793824at2"/>
<keyword evidence="3 6" id="KW-0812">Transmembrane</keyword>
<evidence type="ECO:0000256" key="1">
    <source>
        <dbReference type="ARBA" id="ARBA00004651"/>
    </source>
</evidence>
<dbReference type="InterPro" id="IPR010432">
    <property type="entry name" value="RDD"/>
</dbReference>
<gene>
    <name evidence="8" type="ORF">BegalDRAFT_1679</name>
</gene>
<feature type="transmembrane region" description="Helical" evidence="6">
    <location>
        <begin position="53"/>
        <end position="72"/>
    </location>
</feature>
<comment type="subcellular location">
    <subcellularLocation>
        <location evidence="1">Cell membrane</location>
        <topology evidence="1">Multi-pass membrane protein</topology>
    </subcellularLocation>
</comment>
<dbReference type="HOGENOM" id="CLU_053152_4_1_6"/>
<evidence type="ECO:0000256" key="2">
    <source>
        <dbReference type="ARBA" id="ARBA00022475"/>
    </source>
</evidence>
<dbReference type="STRING" id="395493.BegalDRAFT_1679"/>
<dbReference type="GO" id="GO:0005886">
    <property type="term" value="C:plasma membrane"/>
    <property type="evidence" value="ECO:0007669"/>
    <property type="project" value="UniProtKB-SubCell"/>
</dbReference>
<evidence type="ECO:0000256" key="6">
    <source>
        <dbReference type="SAM" id="Phobius"/>
    </source>
</evidence>
<evidence type="ECO:0000313" key="9">
    <source>
        <dbReference type="Proteomes" id="UP000005744"/>
    </source>
</evidence>
<feature type="domain" description="RDD" evidence="7">
    <location>
        <begin position="20"/>
        <end position="134"/>
    </location>
</feature>
<evidence type="ECO:0000256" key="4">
    <source>
        <dbReference type="ARBA" id="ARBA00022989"/>
    </source>
</evidence>
<dbReference type="AlphaFoldDB" id="I3CG14"/>
<evidence type="ECO:0000256" key="5">
    <source>
        <dbReference type="ARBA" id="ARBA00023136"/>
    </source>
</evidence>